<feature type="non-terminal residue" evidence="1">
    <location>
        <position position="120"/>
    </location>
</feature>
<dbReference type="EMBL" id="LRGB01024260">
    <property type="protein sequence ID" value="KZR96623.1"/>
    <property type="molecule type" value="Genomic_DNA"/>
</dbReference>
<feature type="non-terminal residue" evidence="1">
    <location>
        <position position="1"/>
    </location>
</feature>
<dbReference type="OrthoDB" id="8948150at2759"/>
<accession>A0A164EBF3</accession>
<keyword evidence="2" id="KW-1185">Reference proteome</keyword>
<dbReference type="Proteomes" id="UP000076858">
    <property type="component" value="Unassembled WGS sequence"/>
</dbReference>
<evidence type="ECO:0000313" key="1">
    <source>
        <dbReference type="EMBL" id="KZR96623.1"/>
    </source>
</evidence>
<sequence length="120" mass="13986">RENPGPSYKFQGSEHTEYLTNLLNDVFDIMNAKFCKEGITVLNWLPKKKKLEEMLVVLKRTEMIYFQSDIREKMSSTTTIHVWRTSIQSTIAITEKLFSENYGFVLTGKFNQDVLEVSII</sequence>
<evidence type="ECO:0000313" key="2">
    <source>
        <dbReference type="Proteomes" id="UP000076858"/>
    </source>
</evidence>
<name>A0A164EBF3_9CRUS</name>
<protein>
    <submittedName>
        <fullName evidence="1">Uncharacterized protein</fullName>
    </submittedName>
</protein>
<organism evidence="1 2">
    <name type="scientific">Daphnia magna</name>
    <dbReference type="NCBI Taxonomy" id="35525"/>
    <lineage>
        <taxon>Eukaryota</taxon>
        <taxon>Metazoa</taxon>
        <taxon>Ecdysozoa</taxon>
        <taxon>Arthropoda</taxon>
        <taxon>Crustacea</taxon>
        <taxon>Branchiopoda</taxon>
        <taxon>Diplostraca</taxon>
        <taxon>Cladocera</taxon>
        <taxon>Anomopoda</taxon>
        <taxon>Daphniidae</taxon>
        <taxon>Daphnia</taxon>
    </lineage>
</organism>
<proteinExistence type="predicted"/>
<comment type="caution">
    <text evidence="1">The sequence shown here is derived from an EMBL/GenBank/DDBJ whole genome shotgun (WGS) entry which is preliminary data.</text>
</comment>
<gene>
    <name evidence="1" type="ORF">APZ42_008941</name>
</gene>
<dbReference type="AlphaFoldDB" id="A0A164EBF3"/>
<reference evidence="1 2" key="1">
    <citation type="submission" date="2016-03" db="EMBL/GenBank/DDBJ databases">
        <title>EvidentialGene: Evidence-directed Construction of Genes on Genomes.</title>
        <authorList>
            <person name="Gilbert D.G."/>
            <person name="Choi J.-H."/>
            <person name="Mockaitis K."/>
            <person name="Colbourne J."/>
            <person name="Pfrender M."/>
        </authorList>
    </citation>
    <scope>NUCLEOTIDE SEQUENCE [LARGE SCALE GENOMIC DNA]</scope>
    <source>
        <strain evidence="1 2">Xinb3</strain>
        <tissue evidence="1">Complete organism</tissue>
    </source>
</reference>